<keyword evidence="2" id="KW-1185">Reference proteome</keyword>
<name>A0ABP0KUJ1_9DINO</name>
<evidence type="ECO:0000313" key="2">
    <source>
        <dbReference type="Proteomes" id="UP001642464"/>
    </source>
</evidence>
<dbReference type="Proteomes" id="UP001642464">
    <property type="component" value="Unassembled WGS sequence"/>
</dbReference>
<protein>
    <recommendedName>
        <fullName evidence="3">Hemerythrin-like domain-containing protein</fullName>
    </recommendedName>
</protein>
<gene>
    <name evidence="1" type="ORF">SCF082_LOCUS18987</name>
</gene>
<comment type="caution">
    <text evidence="1">The sequence shown here is derived from an EMBL/GenBank/DDBJ whole genome shotgun (WGS) entry which is preliminary data.</text>
</comment>
<sequence>MGGKASIFNTACAPSACCVPQDQVGNVIVNTPVQTSTKPEFLQPSEEGLSTAVEILEDYRTEADSPETTHPVAVNAFDKLTRIHTQIHKHLEKQEMLIAQLLHDGEGLSAEAFKLPR</sequence>
<proteinExistence type="predicted"/>
<evidence type="ECO:0000313" key="1">
    <source>
        <dbReference type="EMBL" id="CAK9029900.1"/>
    </source>
</evidence>
<reference evidence="1 2" key="1">
    <citation type="submission" date="2024-02" db="EMBL/GenBank/DDBJ databases">
        <authorList>
            <person name="Chen Y."/>
            <person name="Shah S."/>
            <person name="Dougan E. K."/>
            <person name="Thang M."/>
            <person name="Chan C."/>
        </authorList>
    </citation>
    <scope>NUCLEOTIDE SEQUENCE [LARGE SCALE GENOMIC DNA]</scope>
</reference>
<accession>A0ABP0KUJ1</accession>
<evidence type="ECO:0008006" key="3">
    <source>
        <dbReference type="Google" id="ProtNLM"/>
    </source>
</evidence>
<dbReference type="EMBL" id="CAXAMM010012880">
    <property type="protein sequence ID" value="CAK9029900.1"/>
    <property type="molecule type" value="Genomic_DNA"/>
</dbReference>
<organism evidence="1 2">
    <name type="scientific">Durusdinium trenchii</name>
    <dbReference type="NCBI Taxonomy" id="1381693"/>
    <lineage>
        <taxon>Eukaryota</taxon>
        <taxon>Sar</taxon>
        <taxon>Alveolata</taxon>
        <taxon>Dinophyceae</taxon>
        <taxon>Suessiales</taxon>
        <taxon>Symbiodiniaceae</taxon>
        <taxon>Durusdinium</taxon>
    </lineage>
</organism>